<reference evidence="23" key="3">
    <citation type="submission" date="2025-09" db="UniProtKB">
        <authorList>
            <consortium name="Ensembl"/>
        </authorList>
    </citation>
    <scope>IDENTIFICATION</scope>
</reference>
<dbReference type="OrthoDB" id="8062037at2759"/>
<evidence type="ECO:0000313" key="23">
    <source>
        <dbReference type="Ensembl" id="ENSSAUP00010033205.1"/>
    </source>
</evidence>
<dbReference type="Gene3D" id="3.50.30.30">
    <property type="match status" value="1"/>
</dbReference>
<evidence type="ECO:0000256" key="19">
    <source>
        <dbReference type="SAM" id="MobiDB-lite"/>
    </source>
</evidence>
<keyword evidence="16" id="KW-0325">Glycoprotein</keyword>
<keyword evidence="13" id="KW-0862">Zinc</keyword>
<feature type="region of interest" description="Disordered" evidence="19">
    <location>
        <begin position="287"/>
        <end position="340"/>
    </location>
</feature>
<dbReference type="Ensembl" id="ENSSAUT00010034986.1">
    <property type="protein sequence ID" value="ENSSAUP00010033205.1"/>
    <property type="gene ID" value="ENSSAUG00010014093.1"/>
</dbReference>
<comment type="subcellular location">
    <subcellularLocation>
        <location evidence="3">Endosome membrane</location>
        <topology evidence="3">Single-pass type I membrane protein</topology>
    </subcellularLocation>
    <subcellularLocation>
        <location evidence="2">Lysosome membrane</location>
        <topology evidence="2">Single-pass type I membrane protein</topology>
    </subcellularLocation>
</comment>
<evidence type="ECO:0000256" key="8">
    <source>
        <dbReference type="ARBA" id="ARBA00022723"/>
    </source>
</evidence>
<reference evidence="23" key="1">
    <citation type="submission" date="2021-04" db="EMBL/GenBank/DDBJ databases">
        <authorList>
            <consortium name="Wellcome Sanger Institute Data Sharing"/>
        </authorList>
    </citation>
    <scope>NUCLEOTIDE SEQUENCE [LARGE SCALE GENOMIC DNA]</scope>
</reference>
<dbReference type="SUPFAM" id="SSF52025">
    <property type="entry name" value="PA domain"/>
    <property type="match status" value="1"/>
</dbReference>
<dbReference type="EC" id="2.3.2.27" evidence="5"/>
<reference evidence="23" key="2">
    <citation type="submission" date="2025-08" db="UniProtKB">
        <authorList>
            <consortium name="Ensembl"/>
        </authorList>
    </citation>
    <scope>IDENTIFICATION</scope>
</reference>
<dbReference type="InterPro" id="IPR003137">
    <property type="entry name" value="PA_domain"/>
</dbReference>
<dbReference type="InterPro" id="IPR051653">
    <property type="entry name" value="E3_ligase_sorting_rcpt"/>
</dbReference>
<feature type="domain" description="RING-type" evidence="22">
    <location>
        <begin position="241"/>
        <end position="283"/>
    </location>
</feature>
<dbReference type="InParanoid" id="A0A671W2Y4"/>
<dbReference type="OMA" id="PSYDANT"/>
<dbReference type="Pfam" id="PF02225">
    <property type="entry name" value="PA"/>
    <property type="match status" value="1"/>
</dbReference>
<keyword evidence="11 18" id="KW-0863">Zinc-finger</keyword>
<keyword evidence="10" id="KW-0967">Endosome</keyword>
<keyword evidence="9 21" id="KW-0732">Signal</keyword>
<keyword evidence="17" id="KW-0458">Lysosome</keyword>
<dbReference type="GO" id="GO:0010008">
    <property type="term" value="C:endosome membrane"/>
    <property type="evidence" value="ECO:0007669"/>
    <property type="project" value="UniProtKB-SubCell"/>
</dbReference>
<evidence type="ECO:0000256" key="16">
    <source>
        <dbReference type="ARBA" id="ARBA00023180"/>
    </source>
</evidence>
<dbReference type="InterPro" id="IPR013083">
    <property type="entry name" value="Znf_RING/FYVE/PHD"/>
</dbReference>
<evidence type="ECO:0000256" key="6">
    <source>
        <dbReference type="ARBA" id="ARBA00022679"/>
    </source>
</evidence>
<feature type="signal peptide" evidence="21">
    <location>
        <begin position="1"/>
        <end position="31"/>
    </location>
</feature>
<evidence type="ECO:0000313" key="24">
    <source>
        <dbReference type="Proteomes" id="UP000472265"/>
    </source>
</evidence>
<evidence type="ECO:0000256" key="15">
    <source>
        <dbReference type="ARBA" id="ARBA00023136"/>
    </source>
</evidence>
<proteinExistence type="predicted"/>
<keyword evidence="7 20" id="KW-0812">Transmembrane</keyword>
<dbReference type="PROSITE" id="PS50089">
    <property type="entry name" value="ZF_RING_2"/>
    <property type="match status" value="1"/>
</dbReference>
<evidence type="ECO:0000256" key="20">
    <source>
        <dbReference type="SAM" id="Phobius"/>
    </source>
</evidence>
<keyword evidence="12" id="KW-0833">Ubl conjugation pathway</keyword>
<evidence type="ECO:0000256" key="5">
    <source>
        <dbReference type="ARBA" id="ARBA00012483"/>
    </source>
</evidence>
<dbReference type="Gene3D" id="3.30.40.10">
    <property type="entry name" value="Zinc/RING finger domain, C3HC4 (zinc finger)"/>
    <property type="match status" value="1"/>
</dbReference>
<dbReference type="Pfam" id="PF13639">
    <property type="entry name" value="zf-RING_2"/>
    <property type="match status" value="1"/>
</dbReference>
<evidence type="ECO:0000256" key="14">
    <source>
        <dbReference type="ARBA" id="ARBA00022989"/>
    </source>
</evidence>
<evidence type="ECO:0000256" key="4">
    <source>
        <dbReference type="ARBA" id="ARBA00004906"/>
    </source>
</evidence>
<evidence type="ECO:0000256" key="18">
    <source>
        <dbReference type="PROSITE-ProRule" id="PRU00175"/>
    </source>
</evidence>
<feature type="transmembrane region" description="Helical" evidence="20">
    <location>
        <begin position="183"/>
        <end position="208"/>
    </location>
</feature>
<keyword evidence="15 20" id="KW-0472">Membrane</keyword>
<sequence length="401" mass="44739">MVHTGVWCVGARLSVLIVLYCSVLLPSPTHAYIYAHYSNMTPMLFEDLPALFGSPLPKDGLMGVLVVSRPLNGCTTMDPAPPLPPSYDANTTKLIALIRRYDCNFDLKVLHAQQAGFSAAIVHNMYSNTLLNMNYSNDTIAEEIEIPSVFTSYQAAEYLRRFIIPEQGSYVILKPEFAFPLSYYLIPFTGVVGMIIIVMCVVLIIRCVQYRKRMRKNRLSKEQLKRIPTHRFRKGDDYDVCAICLDEYEEGDKLRVLPCSHAYHCKCVDPWLTLTKKTCPVCKQRVTRNNTEHSESESEDESGGRGEEEGTEGEADSERTPLLRPSNPGSPLGSPGAYSATTTTTAQCLASPVHCDSPILGFEGYHSPLEDTDSESDDAGEDRHHTDDDTAQLIGRDRVEI</sequence>
<dbReference type="CDD" id="cd02123">
    <property type="entry name" value="PA_C_RZF_like"/>
    <property type="match status" value="1"/>
</dbReference>
<evidence type="ECO:0000256" key="7">
    <source>
        <dbReference type="ARBA" id="ARBA00022692"/>
    </source>
</evidence>
<feature type="chain" id="PRO_5025534683" description="RING-type E3 ubiquitin transferase" evidence="21">
    <location>
        <begin position="32"/>
        <end position="401"/>
    </location>
</feature>
<comment type="catalytic activity">
    <reaction evidence="1">
        <text>S-ubiquitinyl-[E2 ubiquitin-conjugating enzyme]-L-cysteine + [acceptor protein]-L-lysine = [E2 ubiquitin-conjugating enzyme]-L-cysteine + N(6)-ubiquitinyl-[acceptor protein]-L-lysine.</text>
        <dbReference type="EC" id="2.3.2.27"/>
    </reaction>
</comment>
<accession>A0A671W2Y4</accession>
<dbReference type="FunFam" id="3.30.40.10:FF:000099">
    <property type="entry name" value="E3 ubiquitin-protein ligase RNF167"/>
    <property type="match status" value="1"/>
</dbReference>
<feature type="compositionally biased region" description="Basic and acidic residues" evidence="19">
    <location>
        <begin position="290"/>
        <end position="308"/>
    </location>
</feature>
<protein>
    <recommendedName>
        <fullName evidence="5">RING-type E3 ubiquitin transferase</fullName>
        <ecNumber evidence="5">2.3.2.27</ecNumber>
    </recommendedName>
</protein>
<gene>
    <name evidence="23" type="primary">rnf167</name>
</gene>
<dbReference type="GO" id="GO:0061630">
    <property type="term" value="F:ubiquitin protein ligase activity"/>
    <property type="evidence" value="ECO:0007669"/>
    <property type="project" value="UniProtKB-EC"/>
</dbReference>
<dbReference type="AlphaFoldDB" id="A0A671W2Y4"/>
<dbReference type="SMART" id="SM00184">
    <property type="entry name" value="RING"/>
    <property type="match status" value="1"/>
</dbReference>
<evidence type="ECO:0000256" key="2">
    <source>
        <dbReference type="ARBA" id="ARBA00004352"/>
    </source>
</evidence>
<dbReference type="GO" id="GO:0008270">
    <property type="term" value="F:zinc ion binding"/>
    <property type="evidence" value="ECO:0007669"/>
    <property type="project" value="UniProtKB-KW"/>
</dbReference>
<dbReference type="GO" id="GO:0005765">
    <property type="term" value="C:lysosomal membrane"/>
    <property type="evidence" value="ECO:0007669"/>
    <property type="project" value="UniProtKB-SubCell"/>
</dbReference>
<evidence type="ECO:0000256" key="1">
    <source>
        <dbReference type="ARBA" id="ARBA00000900"/>
    </source>
</evidence>
<keyword evidence="6" id="KW-0808">Transferase</keyword>
<dbReference type="InterPro" id="IPR001841">
    <property type="entry name" value="Znf_RING"/>
</dbReference>
<evidence type="ECO:0000256" key="3">
    <source>
        <dbReference type="ARBA" id="ARBA00004530"/>
    </source>
</evidence>
<keyword evidence="14 20" id="KW-1133">Transmembrane helix</keyword>
<evidence type="ECO:0000256" key="10">
    <source>
        <dbReference type="ARBA" id="ARBA00022753"/>
    </source>
</evidence>
<dbReference type="SUPFAM" id="SSF57850">
    <property type="entry name" value="RING/U-box"/>
    <property type="match status" value="1"/>
</dbReference>
<evidence type="ECO:0000256" key="13">
    <source>
        <dbReference type="ARBA" id="ARBA00022833"/>
    </source>
</evidence>
<comment type="pathway">
    <text evidence="4">Protein modification; protein ubiquitination.</text>
</comment>
<dbReference type="InterPro" id="IPR046450">
    <property type="entry name" value="PA_dom_sf"/>
</dbReference>
<dbReference type="PANTHER" id="PTHR47168:SF1">
    <property type="entry name" value="OS02G0798600 PROTEIN"/>
    <property type="match status" value="1"/>
</dbReference>
<dbReference type="PANTHER" id="PTHR47168">
    <property type="entry name" value="RING ZINC FINGER DOMAIN SUPERFAMILY PROTEIN-RELATED"/>
    <property type="match status" value="1"/>
</dbReference>
<dbReference type="GeneTree" id="ENSGT00940000163061"/>
<evidence type="ECO:0000256" key="12">
    <source>
        <dbReference type="ARBA" id="ARBA00022786"/>
    </source>
</evidence>
<feature type="compositionally biased region" description="Low complexity" evidence="19">
    <location>
        <begin position="322"/>
        <end position="336"/>
    </location>
</feature>
<evidence type="ECO:0000256" key="21">
    <source>
        <dbReference type="SAM" id="SignalP"/>
    </source>
</evidence>
<evidence type="ECO:0000256" key="9">
    <source>
        <dbReference type="ARBA" id="ARBA00022729"/>
    </source>
</evidence>
<evidence type="ECO:0000256" key="17">
    <source>
        <dbReference type="ARBA" id="ARBA00023228"/>
    </source>
</evidence>
<keyword evidence="8" id="KW-0479">Metal-binding</keyword>
<evidence type="ECO:0000259" key="22">
    <source>
        <dbReference type="PROSITE" id="PS50089"/>
    </source>
</evidence>
<name>A0A671W2Y4_SPAAU</name>
<feature type="region of interest" description="Disordered" evidence="19">
    <location>
        <begin position="359"/>
        <end position="401"/>
    </location>
</feature>
<feature type="compositionally biased region" description="Acidic residues" evidence="19">
    <location>
        <begin position="370"/>
        <end position="380"/>
    </location>
</feature>
<dbReference type="InterPro" id="IPR044744">
    <property type="entry name" value="ZNRF4/RNF13/RNF167_PA"/>
</dbReference>
<dbReference type="CDD" id="cd16796">
    <property type="entry name" value="RING-H2_RNF13"/>
    <property type="match status" value="1"/>
</dbReference>
<dbReference type="Proteomes" id="UP000472265">
    <property type="component" value="Chromosome 13"/>
</dbReference>
<keyword evidence="24" id="KW-1185">Reference proteome</keyword>
<evidence type="ECO:0000256" key="11">
    <source>
        <dbReference type="ARBA" id="ARBA00022771"/>
    </source>
</evidence>
<organism evidence="23 24">
    <name type="scientific">Sparus aurata</name>
    <name type="common">Gilthead sea bream</name>
    <dbReference type="NCBI Taxonomy" id="8175"/>
    <lineage>
        <taxon>Eukaryota</taxon>
        <taxon>Metazoa</taxon>
        <taxon>Chordata</taxon>
        <taxon>Craniata</taxon>
        <taxon>Vertebrata</taxon>
        <taxon>Euteleostomi</taxon>
        <taxon>Actinopterygii</taxon>
        <taxon>Neopterygii</taxon>
        <taxon>Teleostei</taxon>
        <taxon>Neoteleostei</taxon>
        <taxon>Acanthomorphata</taxon>
        <taxon>Eupercaria</taxon>
        <taxon>Spariformes</taxon>
        <taxon>Sparidae</taxon>
        <taxon>Sparus</taxon>
    </lineage>
</organism>